<evidence type="ECO:0000256" key="2">
    <source>
        <dbReference type="SAM" id="MobiDB-lite"/>
    </source>
</evidence>
<dbReference type="InterPro" id="IPR000679">
    <property type="entry name" value="Znf_GATA"/>
</dbReference>
<dbReference type="CDD" id="cd00202">
    <property type="entry name" value="ZnF_GATA"/>
    <property type="match status" value="1"/>
</dbReference>
<dbReference type="Gene3D" id="3.30.50.10">
    <property type="entry name" value="Erythroid Transcription Factor GATA-1, subunit A"/>
    <property type="match status" value="1"/>
</dbReference>
<dbReference type="GO" id="GO:0006355">
    <property type="term" value="P:regulation of DNA-templated transcription"/>
    <property type="evidence" value="ECO:0007669"/>
    <property type="project" value="InterPro"/>
</dbReference>
<proteinExistence type="predicted"/>
<accession>A0A6A5BW04</accession>
<name>A0A6A5BW04_NAEFO</name>
<keyword evidence="5" id="KW-1185">Reference proteome</keyword>
<protein>
    <recommendedName>
        <fullName evidence="3">GATA-type domain-containing protein</fullName>
    </recommendedName>
</protein>
<dbReference type="OrthoDB" id="515401at2759"/>
<evidence type="ECO:0000256" key="1">
    <source>
        <dbReference type="PROSITE-ProRule" id="PRU00094"/>
    </source>
</evidence>
<evidence type="ECO:0000259" key="3">
    <source>
        <dbReference type="PROSITE" id="PS50114"/>
    </source>
</evidence>
<dbReference type="PROSITE" id="PS50114">
    <property type="entry name" value="GATA_ZN_FINGER_2"/>
    <property type="match status" value="1"/>
</dbReference>
<feature type="region of interest" description="Disordered" evidence="2">
    <location>
        <begin position="190"/>
        <end position="240"/>
    </location>
</feature>
<feature type="region of interest" description="Disordered" evidence="2">
    <location>
        <begin position="147"/>
        <end position="175"/>
    </location>
</feature>
<dbReference type="VEuPathDB" id="AmoebaDB:NF0103670"/>
<dbReference type="InterPro" id="IPR013088">
    <property type="entry name" value="Znf_NHR/GATA"/>
</dbReference>
<comment type="caution">
    <text evidence="4">The sequence shown here is derived from an EMBL/GenBank/DDBJ whole genome shotgun (WGS) entry which is preliminary data.</text>
</comment>
<dbReference type="EMBL" id="VFQX01000029">
    <property type="protein sequence ID" value="KAF0978464.1"/>
    <property type="molecule type" value="Genomic_DNA"/>
</dbReference>
<dbReference type="Proteomes" id="UP000444721">
    <property type="component" value="Unassembled WGS sequence"/>
</dbReference>
<keyword evidence="1" id="KW-0862">Zinc</keyword>
<keyword evidence="1" id="KW-0863">Zinc-finger</keyword>
<dbReference type="GeneID" id="68109502"/>
<feature type="compositionally biased region" description="Low complexity" evidence="2">
    <location>
        <begin position="222"/>
        <end position="240"/>
    </location>
</feature>
<dbReference type="VEuPathDB" id="AmoebaDB:FDP41_002284"/>
<feature type="domain" description="GATA-type" evidence="3">
    <location>
        <begin position="106"/>
        <end position="165"/>
    </location>
</feature>
<organism evidence="4 5">
    <name type="scientific">Naegleria fowleri</name>
    <name type="common">Brain eating amoeba</name>
    <dbReference type="NCBI Taxonomy" id="5763"/>
    <lineage>
        <taxon>Eukaryota</taxon>
        <taxon>Discoba</taxon>
        <taxon>Heterolobosea</taxon>
        <taxon>Tetramitia</taxon>
        <taxon>Eutetramitia</taxon>
        <taxon>Vahlkampfiidae</taxon>
        <taxon>Naegleria</taxon>
    </lineage>
</organism>
<evidence type="ECO:0000313" key="5">
    <source>
        <dbReference type="Proteomes" id="UP000444721"/>
    </source>
</evidence>
<dbReference type="SUPFAM" id="SSF57716">
    <property type="entry name" value="Glucocorticoid receptor-like (DNA-binding domain)"/>
    <property type="match status" value="1"/>
</dbReference>
<dbReference type="Pfam" id="PF00320">
    <property type="entry name" value="GATA"/>
    <property type="match status" value="1"/>
</dbReference>
<gene>
    <name evidence="4" type="ORF">FDP41_002284</name>
</gene>
<feature type="compositionally biased region" description="Basic residues" evidence="2">
    <location>
        <begin position="147"/>
        <end position="162"/>
    </location>
</feature>
<sequence length="378" mass="43007">MKSIGLSLLDLQTMREALVMLQTGSPLQVHFGEKVFTRVKKNVQETCHMPLTTSPENFLQQQSSLEPQHQHHSSLPDTIFMEHSKIYPQQQPLGLFSSQTSPNSFPTQRQACANCQATESPVWRKGNHDEMLCNKCGLYRLRYGKNRPTHVKAGRRQKKSSSKKRDLQVTSEEESDKTCQEQVYTACPSTKKVKTNPSSEKLTIAPREPSFSPDRSTVSCQNSSNGSDLQNSSSSTSSTNNFNELSLEFLENESLFNDLDGHVEGIIPQVSVVENHNIQSSMDILRKQLAEASQRYPLLMNTLISIIRKHVLNQPNVVAMIQSQQQYPKVPNVMHSHYSPILDSLVSSQQQPNNNNNFFMREMEFYSIPQYFHFKRNA</sequence>
<dbReference type="SMART" id="SM00401">
    <property type="entry name" value="ZnF_GATA"/>
    <property type="match status" value="1"/>
</dbReference>
<dbReference type="GO" id="GO:0008270">
    <property type="term" value="F:zinc ion binding"/>
    <property type="evidence" value="ECO:0007669"/>
    <property type="project" value="UniProtKB-KW"/>
</dbReference>
<dbReference type="GO" id="GO:0043565">
    <property type="term" value="F:sequence-specific DNA binding"/>
    <property type="evidence" value="ECO:0007669"/>
    <property type="project" value="InterPro"/>
</dbReference>
<evidence type="ECO:0000313" key="4">
    <source>
        <dbReference type="EMBL" id="KAF0978464.1"/>
    </source>
</evidence>
<reference evidence="4 5" key="1">
    <citation type="journal article" date="2019" name="Sci. Rep.">
        <title>Nanopore sequencing improves the draft genome of the human pathogenic amoeba Naegleria fowleri.</title>
        <authorList>
            <person name="Liechti N."/>
            <person name="Schurch N."/>
            <person name="Bruggmann R."/>
            <person name="Wittwer M."/>
        </authorList>
    </citation>
    <scope>NUCLEOTIDE SEQUENCE [LARGE SCALE GENOMIC DNA]</scope>
    <source>
        <strain evidence="4 5">ATCC 30894</strain>
    </source>
</reference>
<dbReference type="RefSeq" id="XP_044563177.1">
    <property type="nucleotide sequence ID" value="XM_044705461.1"/>
</dbReference>
<dbReference type="VEuPathDB" id="AmoebaDB:NfTy_042790"/>
<dbReference type="AlphaFoldDB" id="A0A6A5BW04"/>
<keyword evidence="1" id="KW-0479">Metal-binding</keyword>